<dbReference type="PANTHER" id="PTHR33164">
    <property type="entry name" value="TRANSCRIPTIONAL REGULATOR, MARR FAMILY"/>
    <property type="match status" value="1"/>
</dbReference>
<dbReference type="GO" id="GO:0003700">
    <property type="term" value="F:DNA-binding transcription factor activity"/>
    <property type="evidence" value="ECO:0007669"/>
    <property type="project" value="InterPro"/>
</dbReference>
<dbReference type="InterPro" id="IPR036390">
    <property type="entry name" value="WH_DNA-bd_sf"/>
</dbReference>
<gene>
    <name evidence="2" type="ORF">FBR43_12990</name>
</gene>
<accession>A0A4U1L3V6</accession>
<sequence length="168" mass="19118">MTRMPPRDVQPEISPPSASVRGVAGNFSMGVLDDLLNFRLRRIRNHLTEKYRLETLKLGQRAGAFSVLALIDANPGISQIDLARFGGYDQTALVGIIDDMEKRGWATRARDPSDRRRHMVNITDQGREALAELFAAAQENEREAREALTPEELEVFRVWLDKIYRQLL</sequence>
<dbReference type="InterPro" id="IPR036388">
    <property type="entry name" value="WH-like_DNA-bd_sf"/>
</dbReference>
<dbReference type="EMBL" id="SWKR01000002">
    <property type="protein sequence ID" value="TKD51569.1"/>
    <property type="molecule type" value="Genomic_DNA"/>
</dbReference>
<organism evidence="2 3">
    <name type="scientific">Sphingomonas baiyangensis</name>
    <dbReference type="NCBI Taxonomy" id="2572576"/>
    <lineage>
        <taxon>Bacteria</taxon>
        <taxon>Pseudomonadati</taxon>
        <taxon>Pseudomonadota</taxon>
        <taxon>Alphaproteobacteria</taxon>
        <taxon>Sphingomonadales</taxon>
        <taxon>Sphingomonadaceae</taxon>
        <taxon>Sphingomonas</taxon>
    </lineage>
</organism>
<proteinExistence type="predicted"/>
<evidence type="ECO:0000313" key="3">
    <source>
        <dbReference type="Proteomes" id="UP000309138"/>
    </source>
</evidence>
<dbReference type="Pfam" id="PF01047">
    <property type="entry name" value="MarR"/>
    <property type="match status" value="1"/>
</dbReference>
<dbReference type="SMART" id="SM00347">
    <property type="entry name" value="HTH_MARR"/>
    <property type="match status" value="1"/>
</dbReference>
<name>A0A4U1L3V6_9SPHN</name>
<protein>
    <submittedName>
        <fullName evidence="2">MarR family transcriptional regulator</fullName>
    </submittedName>
</protein>
<dbReference type="InterPro" id="IPR000835">
    <property type="entry name" value="HTH_MarR-typ"/>
</dbReference>
<feature type="domain" description="HTH marR-type" evidence="1">
    <location>
        <begin position="33"/>
        <end position="165"/>
    </location>
</feature>
<dbReference type="GO" id="GO:0006950">
    <property type="term" value="P:response to stress"/>
    <property type="evidence" value="ECO:0007669"/>
    <property type="project" value="TreeGrafter"/>
</dbReference>
<dbReference type="OrthoDB" id="8228089at2"/>
<evidence type="ECO:0000259" key="1">
    <source>
        <dbReference type="PROSITE" id="PS50995"/>
    </source>
</evidence>
<reference evidence="2 3" key="1">
    <citation type="submission" date="2019-04" db="EMBL/GenBank/DDBJ databases">
        <authorList>
            <person name="Yang Y."/>
            <person name="Wei D."/>
        </authorList>
    </citation>
    <scope>NUCLEOTIDE SEQUENCE [LARGE SCALE GENOMIC DNA]</scope>
    <source>
        <strain evidence="2 3">L-1-4w-11</strain>
    </source>
</reference>
<dbReference type="InterPro" id="IPR039422">
    <property type="entry name" value="MarR/SlyA-like"/>
</dbReference>
<dbReference type="PROSITE" id="PS50995">
    <property type="entry name" value="HTH_MARR_2"/>
    <property type="match status" value="1"/>
</dbReference>
<dbReference type="PRINTS" id="PR00598">
    <property type="entry name" value="HTHMARR"/>
</dbReference>
<evidence type="ECO:0000313" key="2">
    <source>
        <dbReference type="EMBL" id="TKD51569.1"/>
    </source>
</evidence>
<dbReference type="PANTHER" id="PTHR33164:SF89">
    <property type="entry name" value="MARR FAMILY REGULATORY PROTEIN"/>
    <property type="match status" value="1"/>
</dbReference>
<dbReference type="Gene3D" id="1.10.10.10">
    <property type="entry name" value="Winged helix-like DNA-binding domain superfamily/Winged helix DNA-binding domain"/>
    <property type="match status" value="1"/>
</dbReference>
<comment type="caution">
    <text evidence="2">The sequence shown here is derived from an EMBL/GenBank/DDBJ whole genome shotgun (WGS) entry which is preliminary data.</text>
</comment>
<dbReference type="AlphaFoldDB" id="A0A4U1L3V6"/>
<dbReference type="Proteomes" id="UP000309138">
    <property type="component" value="Unassembled WGS sequence"/>
</dbReference>
<keyword evidence="3" id="KW-1185">Reference proteome</keyword>
<dbReference type="SUPFAM" id="SSF46785">
    <property type="entry name" value="Winged helix' DNA-binding domain"/>
    <property type="match status" value="1"/>
</dbReference>